<feature type="domain" description="DUF4365" evidence="1">
    <location>
        <begin position="19"/>
        <end position="127"/>
    </location>
</feature>
<dbReference type="EMBL" id="QFSS01000066">
    <property type="protein sequence ID" value="PZZ68042.1"/>
    <property type="molecule type" value="Genomic_DNA"/>
</dbReference>
<evidence type="ECO:0000259" key="1">
    <source>
        <dbReference type="Pfam" id="PF14280"/>
    </source>
</evidence>
<evidence type="ECO:0000313" key="3">
    <source>
        <dbReference type="EMBL" id="TJF60309.1"/>
    </source>
</evidence>
<sequence length="284" mass="32670">MNTNIGMRYIDVVANGNAGEFYFAYWISSNFIWPCRILDIDMGLDAQVEVYDDQNHSTGMFIGVQVKTTATTLEENPNVSVPMKNIAYWESINDPVVIIRTCLNNNSKEPSLYWKHLPKSELRKYLNRAEEKGYETVTIMFEEDKNSLLKTDKSAWLKIFLSDYDKEIIESVVGIKSKLDKLGKYLKDNYIDEQFICGFPSDDFPSELNDTLNKYDELAVAVKVNPRLKYLSNEVKSTIDSYNSYINLILLFFKEGWSTGSIRNSDFDISSTINPALHKIINSY</sequence>
<evidence type="ECO:0000313" key="4">
    <source>
        <dbReference type="Proteomes" id="UP000248865"/>
    </source>
</evidence>
<dbReference type="InterPro" id="IPR025375">
    <property type="entry name" value="DUF4365"/>
</dbReference>
<organism evidence="2 4">
    <name type="scientific">Escherichia coli</name>
    <dbReference type="NCBI Taxonomy" id="562"/>
    <lineage>
        <taxon>Bacteria</taxon>
        <taxon>Pseudomonadati</taxon>
        <taxon>Pseudomonadota</taxon>
        <taxon>Gammaproteobacteria</taxon>
        <taxon>Enterobacterales</taxon>
        <taxon>Enterobacteriaceae</taxon>
        <taxon>Escherichia</taxon>
    </lineage>
</organism>
<dbReference type="RefSeq" id="WP_001095351.1">
    <property type="nucleotide sequence ID" value="NZ_AP018808.1"/>
</dbReference>
<dbReference type="EMBL" id="RROO01000075">
    <property type="protein sequence ID" value="TJF60309.1"/>
    <property type="molecule type" value="Genomic_DNA"/>
</dbReference>
<accession>A0A0F3WA59</accession>
<reference evidence="3 5" key="2">
    <citation type="submission" date="2018-12" db="EMBL/GenBank/DDBJ databases">
        <title>Food and Water Safety Consortium.</title>
        <authorList>
            <person name="Tyson S."/>
            <person name="Peterson C.-L."/>
            <person name="Olson A."/>
            <person name="Tyler S."/>
            <person name="Cabral J."/>
            <person name="Lynch T."/>
            <person name="Knox N."/>
            <person name="Van Domselaar G."/>
            <person name="Graham M."/>
        </authorList>
    </citation>
    <scope>NUCLEOTIDE SEQUENCE [LARGE SCALE GENOMIC DNA]</scope>
    <source>
        <strain evidence="3 5">FWSEC0419</strain>
    </source>
</reference>
<dbReference type="Pfam" id="PF14280">
    <property type="entry name" value="DUF4365"/>
    <property type="match status" value="1"/>
</dbReference>
<evidence type="ECO:0000313" key="5">
    <source>
        <dbReference type="Proteomes" id="UP000305093"/>
    </source>
</evidence>
<proteinExistence type="predicted"/>
<dbReference type="AlphaFoldDB" id="A0A0F3WA59"/>
<comment type="caution">
    <text evidence="2">The sequence shown here is derived from an EMBL/GenBank/DDBJ whole genome shotgun (WGS) entry which is preliminary data.</text>
</comment>
<evidence type="ECO:0000313" key="2">
    <source>
        <dbReference type="EMBL" id="PZZ68042.1"/>
    </source>
</evidence>
<reference evidence="2 4" key="1">
    <citation type="submission" date="2018-05" db="EMBL/GenBank/DDBJ databases">
        <title>Genomic sequencing of EHEC O26 New European Clone.</title>
        <authorList>
            <person name="Karnisova L."/>
            <person name="Nunvar J."/>
            <person name="Marejkova M."/>
            <person name="Mellmann A."/>
            <person name="Drevinek P."/>
            <person name="Blahova K."/>
            <person name="Bielaszewska M."/>
        </authorList>
    </citation>
    <scope>NUCLEOTIDE SEQUENCE [LARGE SCALE GENOMIC DNA]</scope>
    <source>
        <strain evidence="2 4">14-391</strain>
    </source>
</reference>
<dbReference type="Proteomes" id="UP000305093">
    <property type="component" value="Unassembled WGS sequence"/>
</dbReference>
<gene>
    <name evidence="3" type="ORF">C9194_24145</name>
    <name evidence="2" type="ORF">DIV22_13565</name>
</gene>
<name>A0A0F3WA59_ECOLX</name>
<protein>
    <submittedName>
        <fullName evidence="2">DUF4365 domain-containing protein</fullName>
    </submittedName>
</protein>
<dbReference type="Proteomes" id="UP000248865">
    <property type="component" value="Unassembled WGS sequence"/>
</dbReference>